<feature type="coiled-coil region" evidence="1">
    <location>
        <begin position="282"/>
        <end position="309"/>
    </location>
</feature>
<feature type="compositionally biased region" description="Polar residues" evidence="2">
    <location>
        <begin position="193"/>
        <end position="223"/>
    </location>
</feature>
<protein>
    <submittedName>
        <fullName evidence="3">Uncharacterized protein</fullName>
    </submittedName>
</protein>
<feature type="region of interest" description="Disordered" evidence="2">
    <location>
        <begin position="164"/>
        <end position="225"/>
    </location>
</feature>
<feature type="compositionally biased region" description="Basic and acidic residues" evidence="2">
    <location>
        <begin position="126"/>
        <end position="142"/>
    </location>
</feature>
<name>A0A4Z1TCG3_GIAMU</name>
<dbReference type="EMBL" id="VDLU01000001">
    <property type="protein sequence ID" value="TNJ30279.1"/>
    <property type="molecule type" value="Genomic_DNA"/>
</dbReference>
<proteinExistence type="predicted"/>
<accession>A0A4Z1TCG3</accession>
<dbReference type="AlphaFoldDB" id="A0A4Z1TCG3"/>
<feature type="region of interest" description="Disordered" evidence="2">
    <location>
        <begin position="411"/>
        <end position="442"/>
    </location>
</feature>
<reference evidence="3 4" key="1">
    <citation type="submission" date="2019-05" db="EMBL/GenBank/DDBJ databases">
        <title>The compact genome of Giardia muris reveals important steps in the evolution of intestinal protozoan parasites.</title>
        <authorList>
            <person name="Xu F."/>
            <person name="Jimenez-Gonzalez A."/>
            <person name="Einarsson E."/>
            <person name="Astvaldsson A."/>
            <person name="Peirasmaki D."/>
            <person name="Eckmann L."/>
            <person name="Andersson J.O."/>
            <person name="Svard S.G."/>
            <person name="Jerlstrom-Hultqvist J."/>
        </authorList>
    </citation>
    <scope>NUCLEOTIDE SEQUENCE [LARGE SCALE GENOMIC DNA]</scope>
    <source>
        <strain evidence="3 4">Roberts-Thomson</strain>
    </source>
</reference>
<keyword evidence="4" id="KW-1185">Reference proteome</keyword>
<comment type="caution">
    <text evidence="3">The sequence shown here is derived from an EMBL/GenBank/DDBJ whole genome shotgun (WGS) entry which is preliminary data.</text>
</comment>
<feature type="region of interest" description="Disordered" evidence="2">
    <location>
        <begin position="125"/>
        <end position="145"/>
    </location>
</feature>
<organism evidence="3 4">
    <name type="scientific">Giardia muris</name>
    <dbReference type="NCBI Taxonomy" id="5742"/>
    <lineage>
        <taxon>Eukaryota</taxon>
        <taxon>Metamonada</taxon>
        <taxon>Diplomonadida</taxon>
        <taxon>Hexamitidae</taxon>
        <taxon>Giardiinae</taxon>
        <taxon>Giardia</taxon>
    </lineage>
</organism>
<evidence type="ECO:0000256" key="1">
    <source>
        <dbReference type="SAM" id="Coils"/>
    </source>
</evidence>
<evidence type="ECO:0000256" key="2">
    <source>
        <dbReference type="SAM" id="MobiDB-lite"/>
    </source>
</evidence>
<feature type="compositionally biased region" description="Basic and acidic residues" evidence="2">
    <location>
        <begin position="411"/>
        <end position="422"/>
    </location>
</feature>
<dbReference type="Proteomes" id="UP000315496">
    <property type="component" value="Chromosome 1"/>
</dbReference>
<evidence type="ECO:0000313" key="4">
    <source>
        <dbReference type="Proteomes" id="UP000315496"/>
    </source>
</evidence>
<keyword evidence="1" id="KW-0175">Coiled coil</keyword>
<evidence type="ECO:0000313" key="3">
    <source>
        <dbReference type="EMBL" id="TNJ30279.1"/>
    </source>
</evidence>
<sequence>MSSLYDPEARAHENENRRVQREWLDRQLAEKAVLREYRRDGRVDEDEFDSFERRRVARFKYNLVKRIAENWSSVTEFDRAEAEQLARDDPEFRAALEAAHAARKAREEAKDRRLEQIREQQLASIKDAENKVGKRGRGRPEDLNLQNLRDGLLNDAQQSRAVSLPSLGRNTPEPAAIPSQAPRSLASGLGFQNLDSLPNQARTKTQSTPEYQSQPRVIRTQNAEPIKESPPVVVTSMAPSTAVPFTPQVDLTPLLLELREQRALLATRTEATHVSEMLSRFQKQVEIVIEKAQERLEHLVSDAVRQQIAEKIAEVNSLRELAVASRAAAQGVEYMRPSDPSISAYSIGCQAQSPEPSPVHASPWKRVQRPLAADSFGKYRDDASFTVDDSVDHMVNALRRRNRARMENLRKDIGEQELKHPEYSGLDRPIDDDLGPSGSQLNQYTQSLLSATDFLDRILSDARERGFDDRA</sequence>
<dbReference type="VEuPathDB" id="GiardiaDB:GMRT_14183"/>
<gene>
    <name evidence="3" type="ORF">GMRT_14183</name>
</gene>
<dbReference type="OrthoDB" id="10257788at2759"/>